<reference evidence="1 2" key="2">
    <citation type="submission" date="2014-10" db="EMBL/GenBank/DDBJ databases">
        <title>Paracoccus sanguinis sp. nov., isolated from clinical specimens of New York State patients.</title>
        <authorList>
            <person name="Mingle L.A."/>
            <person name="Cole J.A."/>
            <person name="Lapierre P."/>
            <person name="Musser K.A."/>
        </authorList>
    </citation>
    <scope>NUCLEOTIDE SEQUENCE [LARGE SCALE GENOMIC DNA]</scope>
    <source>
        <strain evidence="1 2">5503</strain>
    </source>
</reference>
<dbReference type="Proteomes" id="UP000029858">
    <property type="component" value="Unassembled WGS sequence"/>
</dbReference>
<proteinExistence type="predicted"/>
<comment type="caution">
    <text evidence="1">The sequence shown here is derived from an EMBL/GenBank/DDBJ whole genome shotgun (WGS) entry which is preliminary data.</text>
</comment>
<dbReference type="AlphaFoldDB" id="A0A099GKN2"/>
<dbReference type="RefSeq" id="WP_036708460.1">
    <property type="nucleotide sequence ID" value="NZ_JRKQ01000023.1"/>
</dbReference>
<gene>
    <name evidence="1" type="ORF">IX56_06755</name>
</gene>
<organism evidence="1 2">
    <name type="scientific">Paracoccus sanguinis</name>
    <dbReference type="NCBI Taxonomy" id="1545044"/>
    <lineage>
        <taxon>Bacteria</taxon>
        <taxon>Pseudomonadati</taxon>
        <taxon>Pseudomonadota</taxon>
        <taxon>Alphaproteobacteria</taxon>
        <taxon>Rhodobacterales</taxon>
        <taxon>Paracoccaceae</taxon>
        <taxon>Paracoccus</taxon>
    </lineage>
</organism>
<dbReference type="EMBL" id="JRKQ01000023">
    <property type="protein sequence ID" value="KGJ22688.1"/>
    <property type="molecule type" value="Genomic_DNA"/>
</dbReference>
<evidence type="ECO:0000313" key="1">
    <source>
        <dbReference type="EMBL" id="KGJ22688.1"/>
    </source>
</evidence>
<evidence type="ECO:0008006" key="3">
    <source>
        <dbReference type="Google" id="ProtNLM"/>
    </source>
</evidence>
<evidence type="ECO:0000313" key="2">
    <source>
        <dbReference type="Proteomes" id="UP000029858"/>
    </source>
</evidence>
<accession>A0A099GKN2</accession>
<reference evidence="1 2" key="1">
    <citation type="submission" date="2014-09" db="EMBL/GenBank/DDBJ databases">
        <authorList>
            <person name="McGinnis J.M."/>
            <person name="Wolfgang W.J."/>
        </authorList>
    </citation>
    <scope>NUCLEOTIDE SEQUENCE [LARGE SCALE GENOMIC DNA]</scope>
    <source>
        <strain evidence="1 2">5503</strain>
    </source>
</reference>
<name>A0A099GKN2_9RHOB</name>
<protein>
    <recommendedName>
        <fullName evidence="3">Flagellar export protein FliJ</fullName>
    </recommendedName>
</protein>
<sequence>MRAKAEQLGQLARIARARADMELRRYAACRAQSDALRAHVDAIRAELAAAIGAPVADSVDQWRLTTALVAYRADEVHRAEGALARMQPAVDAARAAAAKAFGRAEAISELRSLQRSADAQARARRSE</sequence>